<reference evidence="2" key="1">
    <citation type="submission" date="2013-09" db="EMBL/GenBank/DDBJ databases">
        <title>Corchorus olitorius genome sequencing.</title>
        <authorList>
            <person name="Alam M."/>
            <person name="Haque M.S."/>
            <person name="Islam M.S."/>
            <person name="Emdad E.M."/>
            <person name="Islam M.M."/>
            <person name="Ahmed B."/>
            <person name="Halim A."/>
            <person name="Hossen Q.M.M."/>
            <person name="Hossain M.Z."/>
            <person name="Ahmed R."/>
            <person name="Khan M.M."/>
            <person name="Islam R."/>
            <person name="Rashid M.M."/>
            <person name="Khan S.A."/>
            <person name="Rahman M.S."/>
            <person name="Alam M."/>
            <person name="Yahiya A.S."/>
            <person name="Khan M.S."/>
            <person name="Azam M.S."/>
            <person name="Haque T."/>
            <person name="Lashkar M.Z.H."/>
            <person name="Akhand A.I."/>
            <person name="Morshed G."/>
            <person name="Roy S."/>
            <person name="Uddin K.S."/>
            <person name="Rabeya T."/>
            <person name="Hossain A.S."/>
            <person name="Chowdhury A."/>
            <person name="Snigdha A.R."/>
            <person name="Mortoza M.S."/>
            <person name="Matin S.A."/>
            <person name="Hoque S.M.E."/>
            <person name="Islam M.K."/>
            <person name="Roy D.K."/>
            <person name="Haider R."/>
            <person name="Moosa M.M."/>
            <person name="Elias S.M."/>
            <person name="Hasan A.M."/>
            <person name="Jahan S."/>
            <person name="Shafiuddin M."/>
            <person name="Mahmood N."/>
            <person name="Shommy N.S."/>
        </authorList>
    </citation>
    <scope>NUCLEOTIDE SEQUENCE [LARGE SCALE GENOMIC DNA]</scope>
    <source>
        <strain evidence="2">cv. O-4</strain>
    </source>
</reference>
<name>A0A1R3GJU9_9ROSI</name>
<comment type="caution">
    <text evidence="1">The sequence shown here is derived from an EMBL/GenBank/DDBJ whole genome shotgun (WGS) entry which is preliminary data.</text>
</comment>
<evidence type="ECO:0000313" key="1">
    <source>
        <dbReference type="EMBL" id="OMO58337.1"/>
    </source>
</evidence>
<dbReference type="AlphaFoldDB" id="A0A1R3GJU9"/>
<evidence type="ECO:0000313" key="2">
    <source>
        <dbReference type="Proteomes" id="UP000187203"/>
    </source>
</evidence>
<protein>
    <submittedName>
        <fullName evidence="1">Uncharacterized protein</fullName>
    </submittedName>
</protein>
<accession>A0A1R3GJU9</accession>
<proteinExistence type="predicted"/>
<dbReference type="EMBL" id="AWUE01022432">
    <property type="protein sequence ID" value="OMO58337.1"/>
    <property type="molecule type" value="Genomic_DNA"/>
</dbReference>
<gene>
    <name evidence="1" type="ORF">COLO4_34721</name>
</gene>
<organism evidence="1 2">
    <name type="scientific">Corchorus olitorius</name>
    <dbReference type="NCBI Taxonomy" id="93759"/>
    <lineage>
        <taxon>Eukaryota</taxon>
        <taxon>Viridiplantae</taxon>
        <taxon>Streptophyta</taxon>
        <taxon>Embryophyta</taxon>
        <taxon>Tracheophyta</taxon>
        <taxon>Spermatophyta</taxon>
        <taxon>Magnoliopsida</taxon>
        <taxon>eudicotyledons</taxon>
        <taxon>Gunneridae</taxon>
        <taxon>Pentapetalae</taxon>
        <taxon>rosids</taxon>
        <taxon>malvids</taxon>
        <taxon>Malvales</taxon>
        <taxon>Malvaceae</taxon>
        <taxon>Grewioideae</taxon>
        <taxon>Apeibeae</taxon>
        <taxon>Corchorus</taxon>
    </lineage>
</organism>
<dbReference type="Proteomes" id="UP000187203">
    <property type="component" value="Unassembled WGS sequence"/>
</dbReference>
<sequence length="50" mass="5770">MASRFKLVFAVSLLLLLLAISLFIFGLDLYVFETLTSNFEYPHFFSASFE</sequence>
<keyword evidence="2" id="KW-1185">Reference proteome</keyword>